<keyword evidence="1" id="KW-0472">Membrane</keyword>
<keyword evidence="1" id="KW-1133">Transmembrane helix</keyword>
<feature type="transmembrane region" description="Helical" evidence="1">
    <location>
        <begin position="126"/>
        <end position="159"/>
    </location>
</feature>
<comment type="caution">
    <text evidence="2">The sequence shown here is derived from an EMBL/GenBank/DDBJ whole genome shotgun (WGS) entry which is preliminary data.</text>
</comment>
<evidence type="ECO:0000313" key="3">
    <source>
        <dbReference type="Proteomes" id="UP000254875"/>
    </source>
</evidence>
<feature type="transmembrane region" description="Helical" evidence="1">
    <location>
        <begin position="95"/>
        <end position="114"/>
    </location>
</feature>
<dbReference type="RefSeq" id="WP_115101055.1">
    <property type="nucleotide sequence ID" value="NZ_QHKS01000007.1"/>
</dbReference>
<evidence type="ECO:0000256" key="1">
    <source>
        <dbReference type="SAM" id="Phobius"/>
    </source>
</evidence>
<keyword evidence="1" id="KW-0812">Transmembrane</keyword>
<dbReference type="Proteomes" id="UP000254875">
    <property type="component" value="Unassembled WGS sequence"/>
</dbReference>
<name>A0A370N9V9_9BURK</name>
<reference evidence="3" key="1">
    <citation type="submission" date="2018-05" db="EMBL/GenBank/DDBJ databases">
        <authorList>
            <person name="Feng T."/>
        </authorList>
    </citation>
    <scope>NUCLEOTIDE SEQUENCE [LARGE SCALE GENOMIC DNA]</scope>
    <source>
        <strain evidence="3">S27</strain>
    </source>
</reference>
<organism evidence="2 3">
    <name type="scientific">Paraburkholderia lacunae</name>
    <dbReference type="NCBI Taxonomy" id="2211104"/>
    <lineage>
        <taxon>Bacteria</taxon>
        <taxon>Pseudomonadati</taxon>
        <taxon>Pseudomonadota</taxon>
        <taxon>Betaproteobacteria</taxon>
        <taxon>Burkholderiales</taxon>
        <taxon>Burkholderiaceae</taxon>
        <taxon>Paraburkholderia</taxon>
    </lineage>
</organism>
<keyword evidence="3" id="KW-1185">Reference proteome</keyword>
<evidence type="ECO:0000313" key="2">
    <source>
        <dbReference type="EMBL" id="RDK02377.1"/>
    </source>
</evidence>
<dbReference type="EMBL" id="QHKS01000007">
    <property type="protein sequence ID" value="RDK02377.1"/>
    <property type="molecule type" value="Genomic_DNA"/>
</dbReference>
<dbReference type="AlphaFoldDB" id="A0A370N9V9"/>
<sequence length="482" mass="52831">MKNTFIIEKRTTYDSWGRVTVPIVVALIGYGIVLFARQFLNDGDTYWHIAAGNWMLQNGSVPHADPFSYTAAGAPWVAHEWLSEVLMALAYKAGAWNGIVMLYGATTALAFGLLAHFLRRWLNQPAALVVFVLAAACVSPSLLARPHILVLPIVVLWSAGLFLAKDRGAAPSLLLLPLMLIWANLHSSFVFGLALTLPIALEALVATKVDRARIARSWGVFCAAATGVSLLTPNGWHGLLFPFQVSRMPHLSLIGEWSSTNFQTLGPLELALIAALCIAFSRGIRLPIPRLLTLIVLLHLALQHSRHQMLAGVVGALLLARPLGEAFGGNEQGNASRLASLRWAVVGLACVVLLTALRLAQPLVRTDDRVSPIAALNHVPAEILREPVFNSYDFGGYLIFKNIKPFIDGRIDMYGDDFFADYIVALTPNRVAFERLVEKYGIRWAILSANSTTLDMVDSLPQWRRLYADGVAVVYVRDAPRS</sequence>
<dbReference type="OrthoDB" id="9786218at2"/>
<protein>
    <recommendedName>
        <fullName evidence="4">Glycosyltransferase RgtA/B/C/D-like domain-containing protein</fullName>
    </recommendedName>
</protein>
<accession>A0A370N9V9</accession>
<evidence type="ECO:0008006" key="4">
    <source>
        <dbReference type="Google" id="ProtNLM"/>
    </source>
</evidence>
<feature type="transmembrane region" description="Helical" evidence="1">
    <location>
        <begin position="21"/>
        <end position="40"/>
    </location>
</feature>
<feature type="transmembrane region" description="Helical" evidence="1">
    <location>
        <begin position="218"/>
        <end position="241"/>
    </location>
</feature>
<proteinExistence type="predicted"/>
<gene>
    <name evidence="2" type="ORF">DLM46_12320</name>
</gene>
<feature type="transmembrane region" description="Helical" evidence="1">
    <location>
        <begin position="179"/>
        <end position="206"/>
    </location>
</feature>